<reference evidence="1" key="1">
    <citation type="submission" date="2020-09" db="EMBL/GenBank/DDBJ databases">
        <authorList>
            <person name="Zhang D."/>
            <person name="Hatherill J.R."/>
            <person name="Ramirez J.F."/>
            <person name="Edinger B."/>
            <person name="Balarin R."/>
            <person name="Sullivan A."/>
            <person name="Humpal K.M."/>
            <person name="Guseva A."/>
            <person name="Butela K.A."/>
            <person name="Garlena R.A."/>
            <person name="Russell D.A."/>
            <person name="Pope W.H."/>
            <person name="Jacobs-Sera D."/>
            <person name="Hatfull G.F."/>
        </authorList>
    </citation>
    <scope>NUCLEOTIDE SEQUENCE</scope>
</reference>
<name>A0A879R3Q1_9CAUD</name>
<dbReference type="KEGG" id="vg:77946403"/>
<dbReference type="Pfam" id="PF11753">
    <property type="entry name" value="DUF3310"/>
    <property type="match status" value="1"/>
</dbReference>
<dbReference type="InterPro" id="IPR021739">
    <property type="entry name" value="SaV-like"/>
</dbReference>
<dbReference type="RefSeq" id="YP_010670208.1">
    <property type="nucleotide sequence ID" value="NC_070963.1"/>
</dbReference>
<protein>
    <submittedName>
        <fullName evidence="1">Uncharacterized protein</fullName>
    </submittedName>
</protein>
<dbReference type="EMBL" id="MW015081">
    <property type="protein sequence ID" value="QPX48198.1"/>
    <property type="molecule type" value="Genomic_DNA"/>
</dbReference>
<keyword evidence="2" id="KW-1185">Reference proteome</keyword>
<dbReference type="Proteomes" id="UP000664915">
    <property type="component" value="Segment"/>
</dbReference>
<dbReference type="GeneID" id="77946403"/>
<evidence type="ECO:0000313" key="2">
    <source>
        <dbReference type="Proteomes" id="UP000664915"/>
    </source>
</evidence>
<evidence type="ECO:0000313" key="1">
    <source>
        <dbReference type="EMBL" id="QPX48198.1"/>
    </source>
</evidence>
<sequence length="127" mass="14895">MDEHPYSTNEFTITMNEHSGYMDITKTSVTMNNNANHFWKYNEDKILDQLEEYIAGTYNQHYVDRTGGGTEQTLDKIKHNRREGFCAGNVTKYIDRYDTKGTPRADLFKVLHYTILLINHLNLVEQK</sequence>
<proteinExistence type="predicted"/>
<organism evidence="1 2">
    <name type="scientific">Synechococcus phage S-SRM01</name>
    <dbReference type="NCBI Taxonomy" id="2781608"/>
    <lineage>
        <taxon>Viruses</taxon>
        <taxon>Duplodnaviria</taxon>
        <taxon>Heunggongvirae</taxon>
        <taxon>Uroviricota</taxon>
        <taxon>Caudoviricetes</taxon>
        <taxon>Pantevenvirales</taxon>
        <taxon>Kyanoviridae</taxon>
        <taxon>Serangoonvirus</taxon>
        <taxon>Serangoonvirus essarone</taxon>
    </lineage>
</organism>
<accession>A0A879R3Q1</accession>